<dbReference type="EMBL" id="JAFCIX010000464">
    <property type="protein sequence ID" value="KAH6589400.1"/>
    <property type="molecule type" value="Genomic_DNA"/>
</dbReference>
<gene>
    <name evidence="2" type="ORF">BASA50_010054</name>
</gene>
<evidence type="ECO:0000313" key="2">
    <source>
        <dbReference type="EMBL" id="KAH6589400.1"/>
    </source>
</evidence>
<dbReference type="Proteomes" id="UP001648503">
    <property type="component" value="Unassembled WGS sequence"/>
</dbReference>
<protein>
    <submittedName>
        <fullName evidence="2">Uncharacterized protein</fullName>
    </submittedName>
</protein>
<accession>A0ABQ8EZL4</accession>
<reference evidence="2 3" key="1">
    <citation type="submission" date="2021-02" db="EMBL/GenBank/DDBJ databases">
        <title>Variation within the Batrachochytrium salamandrivorans European outbreak.</title>
        <authorList>
            <person name="Kelly M."/>
            <person name="Pasmans F."/>
            <person name="Shea T.P."/>
            <person name="Munoz J.F."/>
            <person name="Carranza S."/>
            <person name="Cuomo C.A."/>
            <person name="Martel A."/>
        </authorList>
    </citation>
    <scope>NUCLEOTIDE SEQUENCE [LARGE SCALE GENOMIC DNA]</scope>
    <source>
        <strain evidence="2 3">AMFP18/2</strain>
    </source>
</reference>
<proteinExistence type="predicted"/>
<name>A0ABQ8EZL4_9FUNG</name>
<sequence length="268" mass="30719">MPRVRNRRTLVDDTTSNVGRKGLASDSDDYKAIPSHKSISRKPQKQQATFARCNPARNKTPIRANCESEYEFEDVDRTLVHDEADLSPAASKNSDNVQDMFSSLKERIKQKARRSSRDTASRNEIEKGVPLSLCLKSLEAHSSEILSQYENQSRKKIGQIREEHELNWGLLTLPTKHNLPSTSDLKTSLQNSFVVLEELGQTSDQLCNEIRGYCQMQQAEGRQHEMALRKVMMERERVIKQSRALYIEEVQAIMDARKIKKAIEVLFE</sequence>
<evidence type="ECO:0000256" key="1">
    <source>
        <dbReference type="SAM" id="MobiDB-lite"/>
    </source>
</evidence>
<keyword evidence="3" id="KW-1185">Reference proteome</keyword>
<organism evidence="2 3">
    <name type="scientific">Batrachochytrium salamandrivorans</name>
    <dbReference type="NCBI Taxonomy" id="1357716"/>
    <lineage>
        <taxon>Eukaryota</taxon>
        <taxon>Fungi</taxon>
        <taxon>Fungi incertae sedis</taxon>
        <taxon>Chytridiomycota</taxon>
        <taxon>Chytridiomycota incertae sedis</taxon>
        <taxon>Chytridiomycetes</taxon>
        <taxon>Rhizophydiales</taxon>
        <taxon>Rhizophydiales incertae sedis</taxon>
        <taxon>Batrachochytrium</taxon>
    </lineage>
</organism>
<comment type="caution">
    <text evidence="2">The sequence shown here is derived from an EMBL/GenBank/DDBJ whole genome shotgun (WGS) entry which is preliminary data.</text>
</comment>
<evidence type="ECO:0000313" key="3">
    <source>
        <dbReference type="Proteomes" id="UP001648503"/>
    </source>
</evidence>
<feature type="region of interest" description="Disordered" evidence="1">
    <location>
        <begin position="1"/>
        <end position="50"/>
    </location>
</feature>